<gene>
    <name evidence="12" type="ORF">IAA17_09585</name>
</gene>
<dbReference type="EMBL" id="DXBC01000154">
    <property type="protein sequence ID" value="HIZ80023.1"/>
    <property type="molecule type" value="Genomic_DNA"/>
</dbReference>
<evidence type="ECO:0000256" key="4">
    <source>
        <dbReference type="ARBA" id="ARBA00022691"/>
    </source>
</evidence>
<evidence type="ECO:0000256" key="7">
    <source>
        <dbReference type="ARBA" id="ARBA00023004"/>
    </source>
</evidence>
<dbReference type="SUPFAM" id="SSF102114">
    <property type="entry name" value="Radical SAM enzymes"/>
    <property type="match status" value="1"/>
</dbReference>
<keyword evidence="5" id="KW-0479">Metal-binding</keyword>
<evidence type="ECO:0000313" key="12">
    <source>
        <dbReference type="EMBL" id="HIZ80023.1"/>
    </source>
</evidence>
<dbReference type="InterPro" id="IPR001989">
    <property type="entry name" value="Radical_activat_CS"/>
</dbReference>
<proteinExistence type="inferred from homology"/>
<dbReference type="InterPro" id="IPR012839">
    <property type="entry name" value="Organic_radical_activase"/>
</dbReference>
<dbReference type="PROSITE" id="PS51918">
    <property type="entry name" value="RADICAL_SAM"/>
    <property type="match status" value="1"/>
</dbReference>
<dbReference type="InterPro" id="IPR017896">
    <property type="entry name" value="4Fe4S_Fe-S-bd"/>
</dbReference>
<evidence type="ECO:0000256" key="9">
    <source>
        <dbReference type="ARBA" id="ARBA00047365"/>
    </source>
</evidence>
<evidence type="ECO:0000256" key="1">
    <source>
        <dbReference type="ARBA" id="ARBA00001966"/>
    </source>
</evidence>
<comment type="similarity">
    <text evidence="2">Belongs to the organic radical-activating enzymes family.</text>
</comment>
<dbReference type="PIRSF" id="PIRSF000371">
    <property type="entry name" value="PFL_act_enz"/>
    <property type="match status" value="1"/>
</dbReference>
<evidence type="ECO:0000256" key="3">
    <source>
        <dbReference type="ARBA" id="ARBA00022485"/>
    </source>
</evidence>
<comment type="cofactor">
    <cofactor evidence="1">
        <name>[4Fe-4S] cluster</name>
        <dbReference type="ChEBI" id="CHEBI:49883"/>
    </cofactor>
</comment>
<dbReference type="Proteomes" id="UP000824101">
    <property type="component" value="Unassembled WGS sequence"/>
</dbReference>
<dbReference type="PROSITE" id="PS00198">
    <property type="entry name" value="4FE4S_FER_1"/>
    <property type="match status" value="2"/>
</dbReference>
<evidence type="ECO:0000256" key="6">
    <source>
        <dbReference type="ARBA" id="ARBA00023002"/>
    </source>
</evidence>
<dbReference type="GO" id="GO:0051539">
    <property type="term" value="F:4 iron, 4 sulfur cluster binding"/>
    <property type="evidence" value="ECO:0007669"/>
    <property type="project" value="UniProtKB-KW"/>
</dbReference>
<dbReference type="SFLD" id="SFLDG01066">
    <property type="entry name" value="organic_radical-activating_enz"/>
    <property type="match status" value="1"/>
</dbReference>
<evidence type="ECO:0000259" key="11">
    <source>
        <dbReference type="PROSITE" id="PS51918"/>
    </source>
</evidence>
<dbReference type="InterPro" id="IPR023912">
    <property type="entry name" value="YjjW_bact"/>
</dbReference>
<dbReference type="InterPro" id="IPR040074">
    <property type="entry name" value="BssD/PflA/YjjW"/>
</dbReference>
<dbReference type="SUPFAM" id="SSF54862">
    <property type="entry name" value="4Fe-4S ferredoxins"/>
    <property type="match status" value="1"/>
</dbReference>
<sequence>MRRTEAEQIPAGAGESLTAPVNKIIPFSAVDGFGNRTAIFLQGCNQDCLYCHNPETIHLCVGCGACVDACPAGALSWAKEPAPAAFAGAKDSGMGSAGVRRVAYDFDRCVNCDTCIRVCPNGASPKIRNLTPGELFDQVKSFFPFIDGITTSGGECGLYLDFLTEFYRLVKAAGKTTYMDTNGQIPLAGREEFLAVTDKTMIDLKAGSDEDHKKLTGRGLGPVTDNIRLTAELGKLYEIRTVVVPGAADSRKTVRLGASLIAPFPEVRYKLIKFRKYGVRENFAGTPEPSDELMEELRQIALEEGVKEVVIT</sequence>
<feature type="domain" description="4Fe-4S ferredoxin-type" evidence="10">
    <location>
        <begin position="100"/>
        <end position="129"/>
    </location>
</feature>
<dbReference type="InterPro" id="IPR034457">
    <property type="entry name" value="Organic_radical-activating"/>
</dbReference>
<accession>A0A9D2GHT6</accession>
<name>A0A9D2GHT6_9FIRM</name>
<evidence type="ECO:0000256" key="2">
    <source>
        <dbReference type="ARBA" id="ARBA00009777"/>
    </source>
</evidence>
<evidence type="ECO:0000259" key="10">
    <source>
        <dbReference type="PROSITE" id="PS51379"/>
    </source>
</evidence>
<dbReference type="InterPro" id="IPR007197">
    <property type="entry name" value="rSAM"/>
</dbReference>
<dbReference type="PROSITE" id="PS01087">
    <property type="entry name" value="RADICAL_ACTIVATING"/>
    <property type="match status" value="1"/>
</dbReference>
<dbReference type="SFLD" id="SFLDG01118">
    <property type="entry name" value="activating_enzymes__group_2"/>
    <property type="match status" value="1"/>
</dbReference>
<keyword evidence="3" id="KW-0004">4Fe-4S</keyword>
<dbReference type="InterPro" id="IPR017900">
    <property type="entry name" value="4Fe4S_Fe_S_CS"/>
</dbReference>
<evidence type="ECO:0000256" key="5">
    <source>
        <dbReference type="ARBA" id="ARBA00022723"/>
    </source>
</evidence>
<dbReference type="PROSITE" id="PS51379">
    <property type="entry name" value="4FE4S_FER_2"/>
    <property type="match status" value="2"/>
</dbReference>
<evidence type="ECO:0000313" key="13">
    <source>
        <dbReference type="Proteomes" id="UP000824101"/>
    </source>
</evidence>
<dbReference type="InterPro" id="IPR013785">
    <property type="entry name" value="Aldolase_TIM"/>
</dbReference>
<comment type="caution">
    <text evidence="12">The sequence shown here is derived from an EMBL/GenBank/DDBJ whole genome shotgun (WGS) entry which is preliminary data.</text>
</comment>
<keyword evidence="7" id="KW-0408">Iron</keyword>
<dbReference type="Gene3D" id="3.20.20.70">
    <property type="entry name" value="Aldolase class I"/>
    <property type="match status" value="1"/>
</dbReference>
<dbReference type="SFLD" id="SFLDF00392">
    <property type="entry name" value="YjjI_activase"/>
    <property type="match status" value="1"/>
</dbReference>
<organism evidence="12 13">
    <name type="scientific">Candidatus Lachnoclostridium stercorigallinarum</name>
    <dbReference type="NCBI Taxonomy" id="2838634"/>
    <lineage>
        <taxon>Bacteria</taxon>
        <taxon>Bacillati</taxon>
        <taxon>Bacillota</taxon>
        <taxon>Clostridia</taxon>
        <taxon>Lachnospirales</taxon>
        <taxon>Lachnospiraceae</taxon>
    </lineage>
</organism>
<dbReference type="GO" id="GO:0016491">
    <property type="term" value="F:oxidoreductase activity"/>
    <property type="evidence" value="ECO:0007669"/>
    <property type="project" value="UniProtKB-KW"/>
</dbReference>
<dbReference type="SFLD" id="SFLDS00029">
    <property type="entry name" value="Radical_SAM"/>
    <property type="match status" value="1"/>
</dbReference>
<dbReference type="PANTHER" id="PTHR30352">
    <property type="entry name" value="PYRUVATE FORMATE-LYASE-ACTIVATING ENZYME"/>
    <property type="match status" value="1"/>
</dbReference>
<feature type="domain" description="4Fe-4S ferredoxin-type" evidence="10">
    <location>
        <begin position="52"/>
        <end position="80"/>
    </location>
</feature>
<keyword evidence="6" id="KW-0560">Oxidoreductase</keyword>
<dbReference type="GO" id="GO:0046872">
    <property type="term" value="F:metal ion binding"/>
    <property type="evidence" value="ECO:0007669"/>
    <property type="project" value="UniProtKB-KW"/>
</dbReference>
<dbReference type="PANTHER" id="PTHR30352:SF13">
    <property type="entry name" value="GLYCYL-RADICAL ENZYME ACTIVATING ENZYME YJJW-RELATED"/>
    <property type="match status" value="1"/>
</dbReference>
<feature type="domain" description="Radical SAM core" evidence="11">
    <location>
        <begin position="30"/>
        <end position="303"/>
    </location>
</feature>
<dbReference type="Pfam" id="PF12838">
    <property type="entry name" value="Fer4_7"/>
    <property type="match status" value="1"/>
</dbReference>
<keyword evidence="4" id="KW-0949">S-adenosyl-L-methionine</keyword>
<reference evidence="12" key="1">
    <citation type="journal article" date="2021" name="PeerJ">
        <title>Extensive microbial diversity within the chicken gut microbiome revealed by metagenomics and culture.</title>
        <authorList>
            <person name="Gilroy R."/>
            <person name="Ravi A."/>
            <person name="Getino M."/>
            <person name="Pursley I."/>
            <person name="Horton D.L."/>
            <person name="Alikhan N.F."/>
            <person name="Baker D."/>
            <person name="Gharbi K."/>
            <person name="Hall N."/>
            <person name="Watson M."/>
            <person name="Adriaenssens E.M."/>
            <person name="Foster-Nyarko E."/>
            <person name="Jarju S."/>
            <person name="Secka A."/>
            <person name="Antonio M."/>
            <person name="Oren A."/>
            <person name="Chaudhuri R.R."/>
            <person name="La Ragione R."/>
            <person name="Hildebrand F."/>
            <person name="Pallen M.J."/>
        </authorList>
    </citation>
    <scope>NUCLEOTIDE SEQUENCE</scope>
    <source>
        <strain evidence="12">ChiBcec1-1093</strain>
    </source>
</reference>
<reference evidence="12" key="2">
    <citation type="submission" date="2021-04" db="EMBL/GenBank/DDBJ databases">
        <authorList>
            <person name="Gilroy R."/>
        </authorList>
    </citation>
    <scope>NUCLEOTIDE SEQUENCE</scope>
    <source>
        <strain evidence="12">ChiBcec1-1093</strain>
    </source>
</reference>
<evidence type="ECO:0000256" key="8">
    <source>
        <dbReference type="ARBA" id="ARBA00023014"/>
    </source>
</evidence>
<comment type="catalytic activity">
    <reaction evidence="9">
        <text>glycyl-[protein] + reduced [flavodoxin] + S-adenosyl-L-methionine = glycin-2-yl radical-[protein] + semiquinone [flavodoxin] + 5'-deoxyadenosine + L-methionine + H(+)</text>
        <dbReference type="Rhea" id="RHEA:61976"/>
        <dbReference type="Rhea" id="RHEA-COMP:10622"/>
        <dbReference type="Rhea" id="RHEA-COMP:14480"/>
        <dbReference type="Rhea" id="RHEA-COMP:15993"/>
        <dbReference type="Rhea" id="RHEA-COMP:15994"/>
        <dbReference type="ChEBI" id="CHEBI:15378"/>
        <dbReference type="ChEBI" id="CHEBI:17319"/>
        <dbReference type="ChEBI" id="CHEBI:29947"/>
        <dbReference type="ChEBI" id="CHEBI:32722"/>
        <dbReference type="ChEBI" id="CHEBI:57618"/>
        <dbReference type="ChEBI" id="CHEBI:57844"/>
        <dbReference type="ChEBI" id="CHEBI:59789"/>
        <dbReference type="ChEBI" id="CHEBI:140311"/>
    </reaction>
</comment>
<dbReference type="InterPro" id="IPR058240">
    <property type="entry name" value="rSAM_sf"/>
</dbReference>
<dbReference type="Gene3D" id="3.30.70.20">
    <property type="match status" value="1"/>
</dbReference>
<keyword evidence="8" id="KW-0411">Iron-sulfur</keyword>
<dbReference type="NCBIfam" id="TIGR04041">
    <property type="entry name" value="activase_YjjW"/>
    <property type="match status" value="1"/>
</dbReference>
<dbReference type="AlphaFoldDB" id="A0A9D2GHT6"/>
<protein>
    <submittedName>
        <fullName evidence="12">YjjW family glycine radical enzyme activase</fullName>
    </submittedName>
</protein>